<evidence type="ECO:0000313" key="15">
    <source>
        <dbReference type="Proteomes" id="UP000664859"/>
    </source>
</evidence>
<comment type="subcellular location">
    <subcellularLocation>
        <location evidence="1">Endoplasmic reticulum membrane</location>
        <topology evidence="1">Multi-pass membrane protein</topology>
    </subcellularLocation>
    <subcellularLocation>
        <location evidence="10">Membrane</location>
        <topology evidence="10">Multi-pass membrane protein</topology>
    </subcellularLocation>
</comment>
<keyword evidence="5" id="KW-0256">Endoplasmic reticulum</keyword>
<keyword evidence="8 10" id="KW-0811">Translocation</keyword>
<evidence type="ECO:0000256" key="10">
    <source>
        <dbReference type="RuleBase" id="RU003484"/>
    </source>
</evidence>
<dbReference type="PIRSF" id="PIRSF004557">
    <property type="entry name" value="SecY"/>
    <property type="match status" value="1"/>
</dbReference>
<dbReference type="AlphaFoldDB" id="A0A835Z700"/>
<evidence type="ECO:0000256" key="11">
    <source>
        <dbReference type="RuleBase" id="RU004349"/>
    </source>
</evidence>
<dbReference type="SUPFAM" id="SSF103491">
    <property type="entry name" value="Preprotein translocase SecY subunit"/>
    <property type="match status" value="1"/>
</dbReference>
<feature type="transmembrane region" description="Helical" evidence="12">
    <location>
        <begin position="281"/>
        <end position="303"/>
    </location>
</feature>
<dbReference type="Pfam" id="PF00344">
    <property type="entry name" value="SecY"/>
    <property type="match status" value="1"/>
</dbReference>
<organism evidence="14 15">
    <name type="scientific">Tribonema minus</name>
    <dbReference type="NCBI Taxonomy" id="303371"/>
    <lineage>
        <taxon>Eukaryota</taxon>
        <taxon>Sar</taxon>
        <taxon>Stramenopiles</taxon>
        <taxon>Ochrophyta</taxon>
        <taxon>PX clade</taxon>
        <taxon>Xanthophyceae</taxon>
        <taxon>Tribonematales</taxon>
        <taxon>Tribonemataceae</taxon>
        <taxon>Tribonema</taxon>
    </lineage>
</organism>
<evidence type="ECO:0000256" key="8">
    <source>
        <dbReference type="ARBA" id="ARBA00023010"/>
    </source>
</evidence>
<evidence type="ECO:0000256" key="4">
    <source>
        <dbReference type="ARBA" id="ARBA00022692"/>
    </source>
</evidence>
<comment type="caution">
    <text evidence="14">The sequence shown here is derived from an EMBL/GenBank/DDBJ whole genome shotgun (WGS) entry which is preliminary data.</text>
</comment>
<accession>A0A835Z700</accession>
<dbReference type="NCBIfam" id="TIGR00967">
    <property type="entry name" value="3a0501s007"/>
    <property type="match status" value="1"/>
</dbReference>
<feature type="transmembrane region" description="Helical" evidence="12">
    <location>
        <begin position="30"/>
        <end position="51"/>
    </location>
</feature>
<dbReference type="Pfam" id="PF10559">
    <property type="entry name" value="Plug_translocon"/>
    <property type="match status" value="1"/>
</dbReference>
<evidence type="ECO:0000256" key="1">
    <source>
        <dbReference type="ARBA" id="ARBA00004477"/>
    </source>
</evidence>
<feature type="transmembrane region" description="Helical" evidence="12">
    <location>
        <begin position="171"/>
        <end position="192"/>
    </location>
</feature>
<evidence type="ECO:0000256" key="3">
    <source>
        <dbReference type="ARBA" id="ARBA00022448"/>
    </source>
</evidence>
<feature type="transmembrane region" description="Helical" evidence="12">
    <location>
        <begin position="143"/>
        <end position="164"/>
    </location>
</feature>
<feature type="transmembrane region" description="Helical" evidence="12">
    <location>
        <begin position="79"/>
        <end position="98"/>
    </location>
</feature>
<name>A0A835Z700_9STRA</name>
<dbReference type="GO" id="GO:0015031">
    <property type="term" value="P:protein transport"/>
    <property type="evidence" value="ECO:0007669"/>
    <property type="project" value="UniProtKB-KW"/>
</dbReference>
<dbReference type="FunFam" id="1.10.3370.10:FF:000002">
    <property type="entry name" value="Transport Sec61 subunit alpha isoform 2"/>
    <property type="match status" value="1"/>
</dbReference>
<proteinExistence type="inferred from homology"/>
<gene>
    <name evidence="14" type="ORF">JKP88DRAFT_206748</name>
</gene>
<keyword evidence="4 10" id="KW-0812">Transmembrane</keyword>
<dbReference type="PANTHER" id="PTHR10906">
    <property type="entry name" value="SECY/SEC61-ALPHA FAMILY MEMBER"/>
    <property type="match status" value="1"/>
</dbReference>
<feature type="domain" description="Translocon Sec61/SecY plug" evidence="13">
    <location>
        <begin position="38"/>
        <end position="72"/>
    </location>
</feature>
<sequence>MRLLQVIKPLVGVLPEVVRPGRKIPFQEKVGYTVVTLLVFLVCCQVPLYGIQTAKSSDPFYWMRVILASNRGTLMELGISPLISASLLMQLLAGSNVIEVNHSVKEERALFSAAQKLFAILFTVIMAVAYVVAGMYGDLATLGAGNAVLIVSQLSCAGLVVIVLDEMLQKGYGFGSGVSLFIATNICETIVWKAFSMTTINTGNGTEFEGALIALFHLPFSRPDKLRALKEALYRQHLPNVTNLLATVLTFIMVIYFQGWKVELPVKYQKYRGQQGLYPIRLFYTANMPIILQTALVSNIYFISQLLHKRFASSTLVRLVGAWEADGVSGQMVPVGGVAYYISPPRSLAGILGDPFHAVFYIVFVLSSCALLSKMWMEVSGTSPKDVARQLRDQQVVIKGHRDTAIAHVLNRYIPTAAALGGMVIGALTVVADFLGAIGSGTGILLAVTIIYQYYEMIQKEASGMEGAAM</sequence>
<keyword evidence="7 12" id="KW-1133">Transmembrane helix</keyword>
<dbReference type="InterPro" id="IPR023201">
    <property type="entry name" value="SecY_dom_sf"/>
</dbReference>
<evidence type="ECO:0000256" key="12">
    <source>
        <dbReference type="SAM" id="Phobius"/>
    </source>
</evidence>
<keyword evidence="3 10" id="KW-0813">Transport</keyword>
<dbReference type="InterPro" id="IPR002208">
    <property type="entry name" value="SecY/SEC61-alpha"/>
</dbReference>
<dbReference type="OrthoDB" id="420669at2759"/>
<protein>
    <submittedName>
        <fullName evidence="14">Putative Sec61/secY</fullName>
    </submittedName>
</protein>
<keyword evidence="6 10" id="KW-0653">Protein transport</keyword>
<evidence type="ECO:0000259" key="13">
    <source>
        <dbReference type="Pfam" id="PF10559"/>
    </source>
</evidence>
<feature type="transmembrane region" description="Helical" evidence="12">
    <location>
        <begin position="434"/>
        <end position="455"/>
    </location>
</feature>
<feature type="transmembrane region" description="Helical" evidence="12">
    <location>
        <begin position="118"/>
        <end position="137"/>
    </location>
</feature>
<evidence type="ECO:0000256" key="6">
    <source>
        <dbReference type="ARBA" id="ARBA00022927"/>
    </source>
</evidence>
<reference evidence="14" key="1">
    <citation type="submission" date="2021-02" db="EMBL/GenBank/DDBJ databases">
        <title>First Annotated Genome of the Yellow-green Alga Tribonema minus.</title>
        <authorList>
            <person name="Mahan K.M."/>
        </authorList>
    </citation>
    <scope>NUCLEOTIDE SEQUENCE</scope>
    <source>
        <strain evidence="14">UTEX B ZZ1240</strain>
    </source>
</reference>
<evidence type="ECO:0000313" key="14">
    <source>
        <dbReference type="EMBL" id="KAG5188175.1"/>
    </source>
</evidence>
<dbReference type="InterPro" id="IPR030659">
    <property type="entry name" value="SecY_CS"/>
</dbReference>
<evidence type="ECO:0000256" key="7">
    <source>
        <dbReference type="ARBA" id="ARBA00022989"/>
    </source>
</evidence>
<dbReference type="PROSITE" id="PS00756">
    <property type="entry name" value="SECY_2"/>
    <property type="match status" value="1"/>
</dbReference>
<comment type="similarity">
    <text evidence="2 11">Belongs to the SecY/SEC61-alpha family.</text>
</comment>
<feature type="transmembrane region" description="Helical" evidence="12">
    <location>
        <begin position="358"/>
        <end position="377"/>
    </location>
</feature>
<feature type="transmembrane region" description="Helical" evidence="12">
    <location>
        <begin position="409"/>
        <end position="428"/>
    </location>
</feature>
<evidence type="ECO:0000256" key="5">
    <source>
        <dbReference type="ARBA" id="ARBA00022824"/>
    </source>
</evidence>
<dbReference type="GO" id="GO:0005789">
    <property type="term" value="C:endoplasmic reticulum membrane"/>
    <property type="evidence" value="ECO:0007669"/>
    <property type="project" value="UniProtKB-SubCell"/>
</dbReference>
<dbReference type="NCBIfam" id="NF006341">
    <property type="entry name" value="PRK08568.1-5"/>
    <property type="match status" value="1"/>
</dbReference>
<dbReference type="Proteomes" id="UP000664859">
    <property type="component" value="Unassembled WGS sequence"/>
</dbReference>
<dbReference type="Gene3D" id="1.10.3370.10">
    <property type="entry name" value="SecY subunit domain"/>
    <property type="match status" value="1"/>
</dbReference>
<dbReference type="EMBL" id="JAFCMP010000075">
    <property type="protein sequence ID" value="KAG5188175.1"/>
    <property type="molecule type" value="Genomic_DNA"/>
</dbReference>
<keyword evidence="9 12" id="KW-0472">Membrane</keyword>
<keyword evidence="15" id="KW-1185">Reference proteome</keyword>
<evidence type="ECO:0000256" key="9">
    <source>
        <dbReference type="ARBA" id="ARBA00023136"/>
    </source>
</evidence>
<dbReference type="InterPro" id="IPR019561">
    <property type="entry name" value="Translocon_Sec61/SecY_plug_dom"/>
</dbReference>
<evidence type="ECO:0000256" key="2">
    <source>
        <dbReference type="ARBA" id="ARBA00005751"/>
    </source>
</evidence>
<feature type="transmembrane region" description="Helical" evidence="12">
    <location>
        <begin position="241"/>
        <end position="260"/>
    </location>
</feature>
<dbReference type="PROSITE" id="PS00755">
    <property type="entry name" value="SECY_1"/>
    <property type="match status" value="1"/>
</dbReference>